<dbReference type="EMBL" id="JAPNKE010000002">
    <property type="protein sequence ID" value="MCY1005110.1"/>
    <property type="molecule type" value="Genomic_DNA"/>
</dbReference>
<organism evidence="2 3">
    <name type="scientific">Nannocystis pusilla</name>
    <dbReference type="NCBI Taxonomy" id="889268"/>
    <lineage>
        <taxon>Bacteria</taxon>
        <taxon>Pseudomonadati</taxon>
        <taxon>Myxococcota</taxon>
        <taxon>Polyangia</taxon>
        <taxon>Nannocystales</taxon>
        <taxon>Nannocystaceae</taxon>
        <taxon>Nannocystis</taxon>
    </lineage>
</organism>
<evidence type="ECO:0000313" key="2">
    <source>
        <dbReference type="EMBL" id="MCY1005110.1"/>
    </source>
</evidence>
<accession>A0A9X3IVQ1</accession>
<dbReference type="AlphaFoldDB" id="A0A9X3IVQ1"/>
<reference evidence="2" key="1">
    <citation type="submission" date="2022-11" db="EMBL/GenBank/DDBJ databases">
        <title>Minimal conservation of predation-associated metabolite biosynthetic gene clusters underscores biosynthetic potential of Myxococcota including descriptions for ten novel species: Archangium lansinium sp. nov., Myxococcus landrumus sp. nov., Nannocystis bai.</title>
        <authorList>
            <person name="Ahearne A."/>
            <person name="Stevens C."/>
            <person name="Phillips K."/>
        </authorList>
    </citation>
    <scope>NUCLEOTIDE SEQUENCE</scope>
    <source>
        <strain evidence="2">Na p29</strain>
    </source>
</reference>
<gene>
    <name evidence="2" type="ORF">OV079_05900</name>
</gene>
<sequence length="71" mass="7628">MKKLAFILSFAAGIVIANTALAAQPTKACTASNEGETVTTWNKAHTRSETYLCSSGWQLIRVCANGVCEDY</sequence>
<evidence type="ECO:0000256" key="1">
    <source>
        <dbReference type="SAM" id="SignalP"/>
    </source>
</evidence>
<name>A0A9X3IVQ1_9BACT</name>
<feature type="signal peptide" evidence="1">
    <location>
        <begin position="1"/>
        <end position="22"/>
    </location>
</feature>
<protein>
    <submittedName>
        <fullName evidence="2">Uncharacterized protein</fullName>
    </submittedName>
</protein>
<keyword evidence="1" id="KW-0732">Signal</keyword>
<comment type="caution">
    <text evidence="2">The sequence shown here is derived from an EMBL/GenBank/DDBJ whole genome shotgun (WGS) entry which is preliminary data.</text>
</comment>
<dbReference type="Proteomes" id="UP001150924">
    <property type="component" value="Unassembled WGS sequence"/>
</dbReference>
<keyword evidence="3" id="KW-1185">Reference proteome</keyword>
<dbReference type="RefSeq" id="WP_267766736.1">
    <property type="nucleotide sequence ID" value="NZ_JAPNKE010000002.1"/>
</dbReference>
<feature type="chain" id="PRO_5040927320" evidence="1">
    <location>
        <begin position="23"/>
        <end position="71"/>
    </location>
</feature>
<evidence type="ECO:0000313" key="3">
    <source>
        <dbReference type="Proteomes" id="UP001150924"/>
    </source>
</evidence>
<proteinExistence type="predicted"/>